<proteinExistence type="predicted"/>
<comment type="caution">
    <text evidence="1">The sequence shown here is derived from an EMBL/GenBank/DDBJ whole genome shotgun (WGS) entry which is preliminary data.</text>
</comment>
<organism evidence="1 2">
    <name type="scientific">Novosphingobium pentaromativorans US6-1</name>
    <dbReference type="NCBI Taxonomy" id="1088721"/>
    <lineage>
        <taxon>Bacteria</taxon>
        <taxon>Pseudomonadati</taxon>
        <taxon>Pseudomonadota</taxon>
        <taxon>Alphaproteobacteria</taxon>
        <taxon>Sphingomonadales</taxon>
        <taxon>Sphingomonadaceae</taxon>
        <taxon>Novosphingobium</taxon>
    </lineage>
</organism>
<dbReference type="EMBL" id="AGFM01000085">
    <property type="protein sequence ID" value="EHJ58355.1"/>
    <property type="molecule type" value="Genomic_DNA"/>
</dbReference>
<evidence type="ECO:0000313" key="2">
    <source>
        <dbReference type="Proteomes" id="UP000004030"/>
    </source>
</evidence>
<accession>G6EK16</accession>
<dbReference type="eggNOG" id="COG2253">
    <property type="taxonomic scope" value="Bacteria"/>
</dbReference>
<dbReference type="Pfam" id="PF08843">
    <property type="entry name" value="AbiEii"/>
    <property type="match status" value="1"/>
</dbReference>
<dbReference type="KEGG" id="npn:JI59_23805"/>
<name>G6EK16_9SPHN</name>
<dbReference type="Gene3D" id="3.10.450.620">
    <property type="entry name" value="JHP933, nucleotidyltransferase-like core domain"/>
    <property type="match status" value="1"/>
</dbReference>
<dbReference type="InterPro" id="IPR014942">
    <property type="entry name" value="AbiEii"/>
</dbReference>
<evidence type="ECO:0000313" key="1">
    <source>
        <dbReference type="EMBL" id="EHJ58355.1"/>
    </source>
</evidence>
<dbReference type="Proteomes" id="UP000004030">
    <property type="component" value="Unassembled WGS sequence"/>
</dbReference>
<reference evidence="1 2" key="1">
    <citation type="journal article" date="2012" name="J. Bacteriol.">
        <title>Genome sequence of benzo(a)pyrene-degrading bacterium Novosphingobium pentaromativorans US6-1.</title>
        <authorList>
            <person name="Luo Y.R."/>
            <person name="Kang S.G."/>
            <person name="Kim S.J."/>
            <person name="Kim M.R."/>
            <person name="Li N."/>
            <person name="Lee J.H."/>
            <person name="Kwon K.K."/>
        </authorList>
    </citation>
    <scope>NUCLEOTIDE SEQUENCE [LARGE SCALE GENOMIC DNA]</scope>
    <source>
        <strain evidence="1 2">US6-1</strain>
    </source>
</reference>
<protein>
    <recommendedName>
        <fullName evidence="3">Nucleotidyl transferase AbiEii/AbiGii toxin family protein</fullName>
    </recommendedName>
</protein>
<keyword evidence="2" id="KW-1185">Reference proteome</keyword>
<dbReference type="AlphaFoldDB" id="G6EK16"/>
<sequence>MSFSNAPDEDRLGRVAGALAVDEAFVEKDWYVIQAIGRLSEMATDNFVLVFSGGTSLLKGYDLIRRFSEDIDFKLSLAEGFLDLSRNQRKNALKTFRESVVAGWHDLGFTVTSCISRDEYRFIELEMNYPSMLAPHNSLRPHILAQISAKPPRLPVQQRALSSFVGQASRSGPEVPAIACVDPVETAADKLSAFSWRMLLRDRTHPNDDPAIVRHLHDLAALEPLAMGYDDFAELLRTVLVEDSARGQGGVAELGPVARLAAMRARLADDPVYAEEYARFVGGMAFAGEAQVPDYEAAVAAIGRLCGLLTD</sequence>
<evidence type="ECO:0008006" key="3">
    <source>
        <dbReference type="Google" id="ProtNLM"/>
    </source>
</evidence>
<gene>
    <name evidence="1" type="ORF">NSU_4687</name>
</gene>
<dbReference type="PATRIC" id="fig|1088721.3.peg.4605"/>